<dbReference type="EMBL" id="CAJNOQ010054700">
    <property type="protein sequence ID" value="CAF1658525.1"/>
    <property type="molecule type" value="Genomic_DNA"/>
</dbReference>
<dbReference type="Proteomes" id="UP000663829">
    <property type="component" value="Unassembled WGS sequence"/>
</dbReference>
<sequence length="103" mass="12140">MMSMERFATEEHLAKKILLDISVPIVTRYYGELITYYYSIDFSLHNKTEQKIAPNGLTDKTNQNADTYGDLDRYYQQICGCNTINKCIAVYRRCIIRNHMYHS</sequence>
<accession>A0A816F4W0</accession>
<gene>
    <name evidence="1" type="ORF">GPM918_LOCUS45873</name>
    <name evidence="2" type="ORF">SRO942_LOCUS48868</name>
</gene>
<dbReference type="EMBL" id="CAJOBC010127745">
    <property type="protein sequence ID" value="CAF4601151.1"/>
    <property type="molecule type" value="Genomic_DNA"/>
</dbReference>
<dbReference type="AlphaFoldDB" id="A0A816F4W0"/>
<evidence type="ECO:0000313" key="2">
    <source>
        <dbReference type="EMBL" id="CAF4601151.1"/>
    </source>
</evidence>
<feature type="non-terminal residue" evidence="1">
    <location>
        <position position="103"/>
    </location>
</feature>
<keyword evidence="3" id="KW-1185">Reference proteome</keyword>
<organism evidence="1 3">
    <name type="scientific">Didymodactylos carnosus</name>
    <dbReference type="NCBI Taxonomy" id="1234261"/>
    <lineage>
        <taxon>Eukaryota</taxon>
        <taxon>Metazoa</taxon>
        <taxon>Spiralia</taxon>
        <taxon>Gnathifera</taxon>
        <taxon>Rotifera</taxon>
        <taxon>Eurotatoria</taxon>
        <taxon>Bdelloidea</taxon>
        <taxon>Philodinida</taxon>
        <taxon>Philodinidae</taxon>
        <taxon>Didymodactylos</taxon>
    </lineage>
</organism>
<name>A0A816F4W0_9BILA</name>
<evidence type="ECO:0000313" key="1">
    <source>
        <dbReference type="EMBL" id="CAF1658525.1"/>
    </source>
</evidence>
<evidence type="ECO:0000313" key="3">
    <source>
        <dbReference type="Proteomes" id="UP000663829"/>
    </source>
</evidence>
<proteinExistence type="predicted"/>
<comment type="caution">
    <text evidence="1">The sequence shown here is derived from an EMBL/GenBank/DDBJ whole genome shotgun (WGS) entry which is preliminary data.</text>
</comment>
<reference evidence="1" key="1">
    <citation type="submission" date="2021-02" db="EMBL/GenBank/DDBJ databases">
        <authorList>
            <person name="Nowell W R."/>
        </authorList>
    </citation>
    <scope>NUCLEOTIDE SEQUENCE</scope>
</reference>
<dbReference type="Proteomes" id="UP000681722">
    <property type="component" value="Unassembled WGS sequence"/>
</dbReference>
<protein>
    <submittedName>
        <fullName evidence="1">Uncharacterized protein</fullName>
    </submittedName>
</protein>